<reference evidence="5 6" key="1">
    <citation type="journal article" date="2003" name="Int. J. Syst. Evol. Microbiol.">
        <title>Bacillus nealsonii sp. nov., isolated from a spacecraft-assembly facility, whose spores are gamma-radiation resistant.</title>
        <authorList>
            <person name="Venkateswaran K."/>
            <person name="Kempf M."/>
            <person name="Chen F."/>
            <person name="Satomi M."/>
            <person name="Nicholson W."/>
            <person name="Kern R."/>
        </authorList>
    </citation>
    <scope>NUCLEOTIDE SEQUENCE [LARGE SCALE GENOMIC DNA]</scope>
    <source>
        <strain evidence="5 6">FO-92</strain>
    </source>
</reference>
<dbReference type="GO" id="GO:0044281">
    <property type="term" value="P:small molecule metabolic process"/>
    <property type="evidence" value="ECO:0007669"/>
    <property type="project" value="UniProtKB-ARBA"/>
</dbReference>
<dbReference type="Gene3D" id="3.40.50.1000">
    <property type="entry name" value="HAD superfamily/HAD-like"/>
    <property type="match status" value="1"/>
</dbReference>
<dbReference type="PANTHER" id="PTHR46470">
    <property type="entry name" value="N-ACYLNEURAMINATE-9-PHOSPHATASE"/>
    <property type="match status" value="1"/>
</dbReference>
<keyword evidence="3 5" id="KW-0378">Hydrolase</keyword>
<dbReference type="Proteomes" id="UP000233375">
    <property type="component" value="Unassembled WGS sequence"/>
</dbReference>
<dbReference type="AlphaFoldDB" id="A0A2N0Z0D9"/>
<dbReference type="NCBIfam" id="TIGR01549">
    <property type="entry name" value="HAD-SF-IA-v1"/>
    <property type="match status" value="1"/>
</dbReference>
<sequence>MINILFDVDDTLYDQLIPFKDAYHEVFDQYQYNCSIELLFVKSRYYSDEVFELVNAGKMTKTDMHIYRISKAFESLGIQIKREDAFLFQSIYESNQKKIVLHPEMKEVLHFAKCLGINMGVITNGPTSHQESKIAQLLLTNWIKEENIFISGKVGISKPSQKIFSYVQEKMGIIPENSYYIGDSYMNDVVGAKKAGWKSIWVNRRNHPISNEMEYNPDYIMDAFNSPTSILKKILIKNSIKL</sequence>
<dbReference type="EMBL" id="PISE01000031">
    <property type="protein sequence ID" value="PKG22974.1"/>
    <property type="molecule type" value="Genomic_DNA"/>
</dbReference>
<dbReference type="InterPro" id="IPR023214">
    <property type="entry name" value="HAD_sf"/>
</dbReference>
<evidence type="ECO:0000256" key="4">
    <source>
        <dbReference type="ARBA" id="ARBA00022842"/>
    </source>
</evidence>
<dbReference type="PRINTS" id="PR00413">
    <property type="entry name" value="HADHALOGNASE"/>
</dbReference>
<dbReference type="InterPro" id="IPR041492">
    <property type="entry name" value="HAD_2"/>
</dbReference>
<evidence type="ECO:0000313" key="5">
    <source>
        <dbReference type="EMBL" id="PKG22974.1"/>
    </source>
</evidence>
<evidence type="ECO:0000256" key="3">
    <source>
        <dbReference type="ARBA" id="ARBA00022801"/>
    </source>
</evidence>
<evidence type="ECO:0000256" key="2">
    <source>
        <dbReference type="ARBA" id="ARBA00022723"/>
    </source>
</evidence>
<keyword evidence="6" id="KW-1185">Reference proteome</keyword>
<accession>A0A2N0Z0D9</accession>
<keyword evidence="4" id="KW-0460">Magnesium</keyword>
<dbReference type="OrthoDB" id="9809962at2"/>
<organism evidence="5 6">
    <name type="scientific">Niallia nealsonii</name>
    <dbReference type="NCBI Taxonomy" id="115979"/>
    <lineage>
        <taxon>Bacteria</taxon>
        <taxon>Bacillati</taxon>
        <taxon>Bacillota</taxon>
        <taxon>Bacilli</taxon>
        <taxon>Bacillales</taxon>
        <taxon>Bacillaceae</taxon>
        <taxon>Niallia</taxon>
    </lineage>
</organism>
<comment type="caution">
    <text evidence="5">The sequence shown here is derived from an EMBL/GenBank/DDBJ whole genome shotgun (WGS) entry which is preliminary data.</text>
</comment>
<evidence type="ECO:0000313" key="6">
    <source>
        <dbReference type="Proteomes" id="UP000233375"/>
    </source>
</evidence>
<dbReference type="GO" id="GO:0016791">
    <property type="term" value="F:phosphatase activity"/>
    <property type="evidence" value="ECO:0007669"/>
    <property type="project" value="TreeGrafter"/>
</dbReference>
<dbReference type="Pfam" id="PF13419">
    <property type="entry name" value="HAD_2"/>
    <property type="match status" value="1"/>
</dbReference>
<evidence type="ECO:0000256" key="1">
    <source>
        <dbReference type="ARBA" id="ARBA00001946"/>
    </source>
</evidence>
<dbReference type="PANTHER" id="PTHR46470:SF2">
    <property type="entry name" value="GLYCERALDEHYDE 3-PHOSPHATE PHOSPHATASE"/>
    <property type="match status" value="1"/>
</dbReference>
<dbReference type="Gene3D" id="1.10.150.240">
    <property type="entry name" value="Putative phosphatase, domain 2"/>
    <property type="match status" value="1"/>
</dbReference>
<dbReference type="SUPFAM" id="SSF56784">
    <property type="entry name" value="HAD-like"/>
    <property type="match status" value="1"/>
</dbReference>
<keyword evidence="2" id="KW-0479">Metal-binding</keyword>
<comment type="cofactor">
    <cofactor evidence="1">
        <name>Mg(2+)</name>
        <dbReference type="ChEBI" id="CHEBI:18420"/>
    </cofactor>
</comment>
<dbReference type="SFLD" id="SFLDS00003">
    <property type="entry name" value="Haloacid_Dehalogenase"/>
    <property type="match status" value="1"/>
</dbReference>
<dbReference type="InterPro" id="IPR006439">
    <property type="entry name" value="HAD-SF_hydro_IA"/>
</dbReference>
<protein>
    <submittedName>
        <fullName evidence="5">Hydrolase</fullName>
    </submittedName>
</protein>
<dbReference type="GO" id="GO:0046872">
    <property type="term" value="F:metal ion binding"/>
    <property type="evidence" value="ECO:0007669"/>
    <property type="project" value="UniProtKB-KW"/>
</dbReference>
<dbReference type="SFLD" id="SFLDG01129">
    <property type="entry name" value="C1.5:_HAD__Beta-PGM__Phosphata"/>
    <property type="match status" value="1"/>
</dbReference>
<dbReference type="InterPro" id="IPR036412">
    <property type="entry name" value="HAD-like_sf"/>
</dbReference>
<proteinExistence type="predicted"/>
<name>A0A2N0Z0D9_9BACI</name>
<dbReference type="InterPro" id="IPR051400">
    <property type="entry name" value="HAD-like_hydrolase"/>
</dbReference>
<dbReference type="RefSeq" id="WP_101177996.1">
    <property type="nucleotide sequence ID" value="NZ_PISE01000031.1"/>
</dbReference>
<gene>
    <name evidence="5" type="ORF">CWS01_14980</name>
</gene>
<dbReference type="InterPro" id="IPR023198">
    <property type="entry name" value="PGP-like_dom2"/>
</dbReference>